<comment type="caution">
    <text evidence="2">The sequence shown here is derived from an EMBL/GenBank/DDBJ whole genome shotgun (WGS) entry which is preliminary data.</text>
</comment>
<organism evidence="2 3">
    <name type="scientific">Marinicella litoralis</name>
    <dbReference type="NCBI Taxonomy" id="644220"/>
    <lineage>
        <taxon>Bacteria</taxon>
        <taxon>Pseudomonadati</taxon>
        <taxon>Pseudomonadota</taxon>
        <taxon>Gammaproteobacteria</taxon>
        <taxon>Lysobacterales</taxon>
        <taxon>Marinicellaceae</taxon>
        <taxon>Marinicella</taxon>
    </lineage>
</organism>
<name>A0A4R6XI59_9GAMM</name>
<dbReference type="EMBL" id="SNZB01000006">
    <property type="protein sequence ID" value="TDR17580.1"/>
    <property type="molecule type" value="Genomic_DNA"/>
</dbReference>
<dbReference type="RefSeq" id="WP_133566548.1">
    <property type="nucleotide sequence ID" value="NZ_NIHB01000002.1"/>
</dbReference>
<keyword evidence="1" id="KW-0472">Membrane</keyword>
<gene>
    <name evidence="2" type="ORF">C8D91_2639</name>
</gene>
<dbReference type="Proteomes" id="UP000295724">
    <property type="component" value="Unassembled WGS sequence"/>
</dbReference>
<dbReference type="AlphaFoldDB" id="A0A4R6XI59"/>
<evidence type="ECO:0000313" key="2">
    <source>
        <dbReference type="EMBL" id="TDR17580.1"/>
    </source>
</evidence>
<reference evidence="2 3" key="1">
    <citation type="submission" date="2019-03" db="EMBL/GenBank/DDBJ databases">
        <title>Genomic Encyclopedia of Type Strains, Phase IV (KMG-IV): sequencing the most valuable type-strain genomes for metagenomic binning, comparative biology and taxonomic classification.</title>
        <authorList>
            <person name="Goeker M."/>
        </authorList>
    </citation>
    <scope>NUCLEOTIDE SEQUENCE [LARGE SCALE GENOMIC DNA]</scope>
    <source>
        <strain evidence="2 3">DSM 25488</strain>
    </source>
</reference>
<evidence type="ECO:0000256" key="1">
    <source>
        <dbReference type="SAM" id="Phobius"/>
    </source>
</evidence>
<feature type="transmembrane region" description="Helical" evidence="1">
    <location>
        <begin position="6"/>
        <end position="28"/>
    </location>
</feature>
<evidence type="ECO:0000313" key="3">
    <source>
        <dbReference type="Proteomes" id="UP000295724"/>
    </source>
</evidence>
<sequence>MKLKPYIFITLLSIYNISISAIFVDIGWKKQIEESDYIVKGKIIDIEVRNHEYTLNAFTILNGEKIPFAVNKNSPHTFYTVEIEEVLKGVVKENHLTIIKFGGCINGVCERVSTTYDFDLNDDCLMLLKKGSDGYFHARNGSYDMFTVTANNQIKRKAGNKMPGQFEYANEPNSIQHKVIENMGDLRDFIKQLNSEKK</sequence>
<keyword evidence="1" id="KW-0812">Transmembrane</keyword>
<proteinExistence type="predicted"/>
<keyword evidence="3" id="KW-1185">Reference proteome</keyword>
<accession>A0A4R6XI59</accession>
<keyword evidence="1" id="KW-1133">Transmembrane helix</keyword>
<protein>
    <submittedName>
        <fullName evidence="2">Uncharacterized protein</fullName>
    </submittedName>
</protein>